<name>A0A5K8AGV7_9BACT</name>
<keyword evidence="2" id="KW-1185">Reference proteome</keyword>
<evidence type="ECO:0000313" key="1">
    <source>
        <dbReference type="EMBL" id="BBO91798.1"/>
    </source>
</evidence>
<dbReference type="AlphaFoldDB" id="A0A5K8AGV7"/>
<dbReference type="RefSeq" id="WP_162459110.1">
    <property type="nucleotide sequence ID" value="NZ_AP021879.1"/>
</dbReference>
<dbReference type="Proteomes" id="UP000422108">
    <property type="component" value="Chromosome"/>
</dbReference>
<dbReference type="EMBL" id="AP021879">
    <property type="protein sequence ID" value="BBO91798.1"/>
    <property type="molecule type" value="Genomic_DNA"/>
</dbReference>
<dbReference type="InterPro" id="IPR020568">
    <property type="entry name" value="Ribosomal_Su5_D2-typ_SF"/>
</dbReference>
<dbReference type="SUPFAM" id="SSF54211">
    <property type="entry name" value="Ribosomal protein S5 domain 2-like"/>
    <property type="match status" value="1"/>
</dbReference>
<reference evidence="1 2" key="1">
    <citation type="submission" date="2019-11" db="EMBL/GenBank/DDBJ databases">
        <title>Comparative genomics of hydrocarbon-degrading Desulfosarcina strains.</title>
        <authorList>
            <person name="Watanabe M."/>
            <person name="Kojima H."/>
            <person name="Fukui M."/>
        </authorList>
    </citation>
    <scope>NUCLEOTIDE SEQUENCE [LARGE SCALE GENOMIC DNA]</scope>
    <source>
        <strain evidence="2">oXyS1</strain>
    </source>
</reference>
<proteinExistence type="predicted"/>
<organism evidence="1 2">
    <name type="scientific">Desulfosarcina ovata subsp. ovata</name>
    <dbReference type="NCBI Taxonomy" id="2752305"/>
    <lineage>
        <taxon>Bacteria</taxon>
        <taxon>Pseudomonadati</taxon>
        <taxon>Thermodesulfobacteriota</taxon>
        <taxon>Desulfobacteria</taxon>
        <taxon>Desulfobacterales</taxon>
        <taxon>Desulfosarcinaceae</taxon>
        <taxon>Desulfosarcina</taxon>
    </lineage>
</organism>
<evidence type="ECO:0000313" key="2">
    <source>
        <dbReference type="Proteomes" id="UP000422108"/>
    </source>
</evidence>
<accession>A0A5K8AGV7</accession>
<dbReference type="InterPro" id="IPR038494">
    <property type="entry name" value="IGPD_sf"/>
</dbReference>
<dbReference type="Gene3D" id="3.30.230.40">
    <property type="entry name" value="Imidazole glycerol phosphate dehydratase, domain 1"/>
    <property type="match status" value="2"/>
</dbReference>
<sequence length="418" mass="45517">MNRINLSFGKVTEKSIRTPNDFVSHMIEHIAWRMGCSIALNWDDEEWSALGKSLGGRIASFARFRDSAAAMGMLDDGSAEALVELGAPGPGILKMDSGAEVDLDWFLSLRCEQLSSGGPLVELLTGLAEGLPAAVSVVVCNLEDQHHTWEGVFRALGTCLSRIFTPPVETGNFTAPIEKNIDLGNIVVRSRSSNRAEIQRGTAESGLNAMVDFEQKSPSAFCYTGAPIAHYAGTRALDSFNRLLQTTATAAGFSTRIDFTANALSSSHVLLEDSGMALGRALREVLVKRMMDRGVNGGGDSLHTAEDFHNRKIRLAVSVEGRKFWRFVPLNTTREQIQKTLIIGRTIMNGLYSEDLDDFFDGLSWGLGCSIMVHIKELPPAEAAWRLIFNDLGLALKTVFEANPYRLGVPPGVKANLA</sequence>
<protein>
    <submittedName>
        <fullName evidence="1">Uncharacterized protein</fullName>
    </submittedName>
</protein>
<gene>
    <name evidence="1" type="ORF">DSCOOX_49780</name>
</gene>